<name>A0ABD0M6E6_9CAEN</name>
<dbReference type="Proteomes" id="UP001519460">
    <property type="component" value="Unassembled WGS sequence"/>
</dbReference>
<proteinExistence type="predicted"/>
<accession>A0ABD0M6E6</accession>
<evidence type="ECO:0000313" key="2">
    <source>
        <dbReference type="Proteomes" id="UP001519460"/>
    </source>
</evidence>
<sequence length="128" mass="14327">MVSVFLCTPQNAQQLPLRSAEFRRRVSLDTPVSSGIYVPMHIPECPAAASRTEFKRIVSLDIQVSSGSVYVLPDTPPWQSAEGLPTQTNTVSCELAWRRLLANSPFAYADDMAHRFSPLPRLSPRKLW</sequence>
<comment type="caution">
    <text evidence="1">The sequence shown here is derived from an EMBL/GenBank/DDBJ whole genome shotgun (WGS) entry which is preliminary data.</text>
</comment>
<organism evidence="1 2">
    <name type="scientific">Batillaria attramentaria</name>
    <dbReference type="NCBI Taxonomy" id="370345"/>
    <lineage>
        <taxon>Eukaryota</taxon>
        <taxon>Metazoa</taxon>
        <taxon>Spiralia</taxon>
        <taxon>Lophotrochozoa</taxon>
        <taxon>Mollusca</taxon>
        <taxon>Gastropoda</taxon>
        <taxon>Caenogastropoda</taxon>
        <taxon>Sorbeoconcha</taxon>
        <taxon>Cerithioidea</taxon>
        <taxon>Batillariidae</taxon>
        <taxon>Batillaria</taxon>
    </lineage>
</organism>
<protein>
    <submittedName>
        <fullName evidence="1">Uncharacterized protein</fullName>
    </submittedName>
</protein>
<evidence type="ECO:0000313" key="1">
    <source>
        <dbReference type="EMBL" id="KAK7506862.1"/>
    </source>
</evidence>
<gene>
    <name evidence="1" type="ORF">BaRGS_00001713</name>
</gene>
<reference evidence="1 2" key="1">
    <citation type="journal article" date="2023" name="Sci. Data">
        <title>Genome assembly of the Korean intertidal mud-creeper Batillaria attramentaria.</title>
        <authorList>
            <person name="Patra A.K."/>
            <person name="Ho P.T."/>
            <person name="Jun S."/>
            <person name="Lee S.J."/>
            <person name="Kim Y."/>
            <person name="Won Y.J."/>
        </authorList>
    </citation>
    <scope>NUCLEOTIDE SEQUENCE [LARGE SCALE GENOMIC DNA]</scope>
    <source>
        <strain evidence="1">Wonlab-2016</strain>
    </source>
</reference>
<keyword evidence="2" id="KW-1185">Reference proteome</keyword>
<dbReference type="AlphaFoldDB" id="A0ABD0M6E6"/>
<dbReference type="EMBL" id="JACVVK020000005">
    <property type="protein sequence ID" value="KAK7506862.1"/>
    <property type="molecule type" value="Genomic_DNA"/>
</dbReference>